<dbReference type="OrthoDB" id="1069523at2759"/>
<feature type="binding site" evidence="5">
    <location>
        <position position="318"/>
    </location>
    <ligand>
        <name>Fe cation</name>
        <dbReference type="ChEBI" id="CHEBI:24875"/>
        <note>catalytic</note>
    </ligand>
</feature>
<dbReference type="PANTHER" id="PTHR10543">
    <property type="entry name" value="BETA-CAROTENE DIOXYGENASE"/>
    <property type="match status" value="1"/>
</dbReference>
<comment type="cofactor">
    <cofactor evidence="5">
        <name>Fe(2+)</name>
        <dbReference type="ChEBI" id="CHEBI:29033"/>
    </cofactor>
    <text evidence="5">Binds 1 Fe(2+) ion per subunit.</text>
</comment>
<evidence type="ECO:0000256" key="1">
    <source>
        <dbReference type="ARBA" id="ARBA00006787"/>
    </source>
</evidence>
<feature type="binding site" evidence="5">
    <location>
        <position position="382"/>
    </location>
    <ligand>
        <name>Fe cation</name>
        <dbReference type="ChEBI" id="CHEBI:24875"/>
        <note>catalytic</note>
    </ligand>
</feature>
<accession>A0A2P5FA20</accession>
<dbReference type="AlphaFoldDB" id="A0A2P5FA20"/>
<evidence type="ECO:0000313" key="7">
    <source>
        <dbReference type="EMBL" id="PON94637.1"/>
    </source>
</evidence>
<dbReference type="GO" id="GO:0046872">
    <property type="term" value="F:metal ion binding"/>
    <property type="evidence" value="ECO:0007669"/>
    <property type="project" value="UniProtKB-KW"/>
</dbReference>
<keyword evidence="3" id="KW-0560">Oxidoreductase</keyword>
<evidence type="ECO:0000256" key="3">
    <source>
        <dbReference type="ARBA" id="ARBA00022964"/>
    </source>
</evidence>
<comment type="similarity">
    <text evidence="1">Belongs to the carotenoid oxygenase family.</text>
</comment>
<dbReference type="InterPro" id="IPR004294">
    <property type="entry name" value="Carotenoid_Oase"/>
</dbReference>
<dbReference type="GO" id="GO:0016121">
    <property type="term" value="P:carotene catabolic process"/>
    <property type="evidence" value="ECO:0007669"/>
    <property type="project" value="TreeGrafter"/>
</dbReference>
<dbReference type="PANTHER" id="PTHR10543:SF111">
    <property type="entry name" value="CAROTENOID 9,10(9',10')-CLEAVAGE DIOXYGENASE 1-LIKE"/>
    <property type="match status" value="1"/>
</dbReference>
<dbReference type="Proteomes" id="UP000237000">
    <property type="component" value="Unassembled WGS sequence"/>
</dbReference>
<comment type="caution">
    <text evidence="7">The sequence shown here is derived from an EMBL/GenBank/DDBJ whole genome shotgun (WGS) entry which is preliminary data.</text>
</comment>
<evidence type="ECO:0000256" key="4">
    <source>
        <dbReference type="ARBA" id="ARBA00023004"/>
    </source>
</evidence>
<evidence type="ECO:0000256" key="2">
    <source>
        <dbReference type="ARBA" id="ARBA00022723"/>
    </source>
</evidence>
<keyword evidence="2 5" id="KW-0479">Metal-binding</keyword>
<gene>
    <name evidence="7" type="ORF">TorRG33x02_096720</name>
</gene>
<dbReference type="GO" id="GO:0009570">
    <property type="term" value="C:chloroplast stroma"/>
    <property type="evidence" value="ECO:0007669"/>
    <property type="project" value="TreeGrafter"/>
</dbReference>
<evidence type="ECO:0000256" key="5">
    <source>
        <dbReference type="PIRSR" id="PIRSR604294-1"/>
    </source>
</evidence>
<dbReference type="GO" id="GO:0010436">
    <property type="term" value="F:carotenoid dioxygenase activity"/>
    <property type="evidence" value="ECO:0007669"/>
    <property type="project" value="TreeGrafter"/>
</dbReference>
<keyword evidence="4 5" id="KW-0408">Iron</keyword>
<keyword evidence="3" id="KW-0223">Dioxygenase</keyword>
<name>A0A2P5FA20_TREOI</name>
<proteinExistence type="inferred from homology"/>
<sequence length="524" mass="59447">MAASSFGLQVKGPVHRDSNSISQGVKRHKLKPSLSLNVNKPFLKELRQLPSMKVEFYEAIKNTYEKMVDALADSIFKFVDQPLLLSQKNFVPVEEIGDTVEVTCSQGNIPSDFPPGVYIRNGPNPLFGGNKSTVSIFGQSSHTWVEGEGMVHAVYFKKLDDKLRHNWRISYKNRYVQSQTFKLEKQRNKPCFIPALEGDSTAIMAAYFVNMLRFGKVNKHMRNTNVIEHSGKIYVTAENHLPQEIDIHTLESSHEWDVDGAWDRTFTTHPKKAPNSGELVIMGVDAAKPYYVLGVIAADGKKLLHKVDLKFNRSVLLHDIGVSQKYNVIMDYPLVVDAKRLIKGGPLVKFEKEGYARIGVMPRYGDAESVQWFKIQNHCTFHIMNCFEEGNEVVVRGCRALESVLPGPETSMSGSQKGLDSLKIQVVVLVLVQKKAFSFLVHMNGGMLLTEVLSTMNLRNCEMWLVCERINETELKRHEIYSGSALKKMSLRPLFFTIFLENYKSFSKSQGESRENYRVEKIVK</sequence>
<evidence type="ECO:0000313" key="8">
    <source>
        <dbReference type="Proteomes" id="UP000237000"/>
    </source>
</evidence>
<feature type="region of interest" description="Disordered" evidence="6">
    <location>
        <begin position="1"/>
        <end position="25"/>
    </location>
</feature>
<evidence type="ECO:0000256" key="6">
    <source>
        <dbReference type="SAM" id="MobiDB-lite"/>
    </source>
</evidence>
<feature type="binding site" evidence="5">
    <location>
        <position position="269"/>
    </location>
    <ligand>
        <name>Fe cation</name>
        <dbReference type="ChEBI" id="CHEBI:24875"/>
        <note>catalytic</note>
    </ligand>
</feature>
<dbReference type="STRING" id="63057.A0A2P5FA20"/>
<dbReference type="EMBL" id="JXTC01000050">
    <property type="protein sequence ID" value="PON94637.1"/>
    <property type="molecule type" value="Genomic_DNA"/>
</dbReference>
<protein>
    <submittedName>
        <fullName evidence="7">Carotenoid oxygenase</fullName>
    </submittedName>
</protein>
<dbReference type="InParanoid" id="A0A2P5FA20"/>
<reference evidence="8" key="1">
    <citation type="submission" date="2016-06" db="EMBL/GenBank/DDBJ databases">
        <title>Parallel loss of symbiosis genes in relatives of nitrogen-fixing non-legume Parasponia.</title>
        <authorList>
            <person name="Van Velzen R."/>
            <person name="Holmer R."/>
            <person name="Bu F."/>
            <person name="Rutten L."/>
            <person name="Van Zeijl A."/>
            <person name="Liu W."/>
            <person name="Santuari L."/>
            <person name="Cao Q."/>
            <person name="Sharma T."/>
            <person name="Shen D."/>
            <person name="Roswanjaya Y."/>
            <person name="Wardhani T."/>
            <person name="Kalhor M.S."/>
            <person name="Jansen J."/>
            <person name="Van den Hoogen J."/>
            <person name="Gungor B."/>
            <person name="Hartog M."/>
            <person name="Hontelez J."/>
            <person name="Verver J."/>
            <person name="Yang W.-C."/>
            <person name="Schijlen E."/>
            <person name="Repin R."/>
            <person name="Schilthuizen M."/>
            <person name="Schranz E."/>
            <person name="Heidstra R."/>
            <person name="Miyata K."/>
            <person name="Fedorova E."/>
            <person name="Kohlen W."/>
            <person name="Bisseling T."/>
            <person name="Smit S."/>
            <person name="Geurts R."/>
        </authorList>
    </citation>
    <scope>NUCLEOTIDE SEQUENCE [LARGE SCALE GENOMIC DNA]</scope>
    <source>
        <strain evidence="8">cv. RG33-2</strain>
    </source>
</reference>
<dbReference type="Pfam" id="PF03055">
    <property type="entry name" value="RPE65"/>
    <property type="match status" value="1"/>
</dbReference>
<keyword evidence="8" id="KW-1185">Reference proteome</keyword>
<organism evidence="7 8">
    <name type="scientific">Trema orientale</name>
    <name type="common">Charcoal tree</name>
    <name type="synonym">Celtis orientalis</name>
    <dbReference type="NCBI Taxonomy" id="63057"/>
    <lineage>
        <taxon>Eukaryota</taxon>
        <taxon>Viridiplantae</taxon>
        <taxon>Streptophyta</taxon>
        <taxon>Embryophyta</taxon>
        <taxon>Tracheophyta</taxon>
        <taxon>Spermatophyta</taxon>
        <taxon>Magnoliopsida</taxon>
        <taxon>eudicotyledons</taxon>
        <taxon>Gunneridae</taxon>
        <taxon>Pentapetalae</taxon>
        <taxon>rosids</taxon>
        <taxon>fabids</taxon>
        <taxon>Rosales</taxon>
        <taxon>Cannabaceae</taxon>
        <taxon>Trema</taxon>
    </lineage>
</organism>